<dbReference type="Proteomes" id="UP000235672">
    <property type="component" value="Unassembled WGS sequence"/>
</dbReference>
<organism evidence="2 3">
    <name type="scientific">Hyaloscypha hepaticicola</name>
    <dbReference type="NCBI Taxonomy" id="2082293"/>
    <lineage>
        <taxon>Eukaryota</taxon>
        <taxon>Fungi</taxon>
        <taxon>Dikarya</taxon>
        <taxon>Ascomycota</taxon>
        <taxon>Pezizomycotina</taxon>
        <taxon>Leotiomycetes</taxon>
        <taxon>Helotiales</taxon>
        <taxon>Hyaloscyphaceae</taxon>
        <taxon>Hyaloscypha</taxon>
    </lineage>
</organism>
<keyword evidence="3" id="KW-1185">Reference proteome</keyword>
<evidence type="ECO:0000313" key="2">
    <source>
        <dbReference type="EMBL" id="PMD27348.1"/>
    </source>
</evidence>
<feature type="compositionally biased region" description="Basic and acidic residues" evidence="1">
    <location>
        <begin position="90"/>
        <end position="101"/>
    </location>
</feature>
<protein>
    <submittedName>
        <fullName evidence="2">Uncharacterized protein</fullName>
    </submittedName>
</protein>
<evidence type="ECO:0000313" key="3">
    <source>
        <dbReference type="Proteomes" id="UP000235672"/>
    </source>
</evidence>
<evidence type="ECO:0000256" key="1">
    <source>
        <dbReference type="SAM" id="MobiDB-lite"/>
    </source>
</evidence>
<dbReference type="AlphaFoldDB" id="A0A2J6QM42"/>
<proteinExistence type="predicted"/>
<feature type="region of interest" description="Disordered" evidence="1">
    <location>
        <begin position="1"/>
        <end position="56"/>
    </location>
</feature>
<gene>
    <name evidence="2" type="ORF">NA56DRAFT_697526</name>
</gene>
<name>A0A2J6QM42_9HELO</name>
<sequence>MTAKDTPDFSSASYPNFLPPSTPWKAFPDASSLKFQTKPARRPASIAPKTRGPTDMHHQYQLNLHTLPHGTIDNIPKDQGHGLAPSQEFSDSKKERSNEDLNEKGHFIIKVVWGVSPSNSAENSSSVVVILGGFPRDMRDLFDHKLTRG</sequence>
<feature type="region of interest" description="Disordered" evidence="1">
    <location>
        <begin position="69"/>
        <end position="101"/>
    </location>
</feature>
<accession>A0A2J6QM42</accession>
<reference evidence="2 3" key="1">
    <citation type="submission" date="2016-05" db="EMBL/GenBank/DDBJ databases">
        <title>A degradative enzymes factory behind the ericoid mycorrhizal symbiosis.</title>
        <authorList>
            <consortium name="DOE Joint Genome Institute"/>
            <person name="Martino E."/>
            <person name="Morin E."/>
            <person name="Grelet G."/>
            <person name="Kuo A."/>
            <person name="Kohler A."/>
            <person name="Daghino S."/>
            <person name="Barry K."/>
            <person name="Choi C."/>
            <person name="Cichocki N."/>
            <person name="Clum A."/>
            <person name="Copeland A."/>
            <person name="Hainaut M."/>
            <person name="Haridas S."/>
            <person name="Labutti K."/>
            <person name="Lindquist E."/>
            <person name="Lipzen A."/>
            <person name="Khouja H.-R."/>
            <person name="Murat C."/>
            <person name="Ohm R."/>
            <person name="Olson A."/>
            <person name="Spatafora J."/>
            <person name="Veneault-Fourrey C."/>
            <person name="Henrissat B."/>
            <person name="Grigoriev I."/>
            <person name="Martin F."/>
            <person name="Perotto S."/>
        </authorList>
    </citation>
    <scope>NUCLEOTIDE SEQUENCE [LARGE SCALE GENOMIC DNA]</scope>
    <source>
        <strain evidence="2 3">UAMH 7357</strain>
    </source>
</reference>
<dbReference type="EMBL" id="KZ613466">
    <property type="protein sequence ID" value="PMD27348.1"/>
    <property type="molecule type" value="Genomic_DNA"/>
</dbReference>